<dbReference type="EMBL" id="JAULBC010000002">
    <property type="protein sequence ID" value="MEX6687737.1"/>
    <property type="molecule type" value="Genomic_DNA"/>
</dbReference>
<evidence type="ECO:0000313" key="3">
    <source>
        <dbReference type="Proteomes" id="UP001560573"/>
    </source>
</evidence>
<keyword evidence="1" id="KW-0732">Signal</keyword>
<sequence length="516" mass="57407">MKLSAFTKFGLAIVCWLFAASLYAQSKNISFTKAQLKDKIKGGWAGQTIGVTFGGPYEFGFQGTFIGDYQPLKWYNGYLKNTMVNNPGLYDDLYMDLTFVEVFERYGLDAPVDSFANAFAHAGYMLWHANQAARYNLLNGIKAPESGSWKHNPHADCIDYQIESDFAGLMSPAMPNAASAISDKIGHIMNYGDGWYGGVYVGAMYALAFTTDNMETIVTDALKTIPQQSEFYQCIKDVIGWYKKYPDDWKQTWFEVQKKWADDIGCPEGVFAPFNIDAKVNAAYVVIGLLYGKNDFTKTLEIATRCGQDADCNPSTAGGVLGAVLGYDKIPAYWKMGLQEAESIKFKYTNMSLNDVYETGMKHALANIERNGGKINGDNITILLQQPTTVKFEKSFDGLFPIAKMPVKWNDAKTEATLQFEGTGFALKGESGKWGNSSDVVFKTELYIDDKLVESPSLPESYTTRRYELCWKYDLPKGKHTVVFKMTPDAAKQIKVGDAIIYSDKPVDGVNANAGR</sequence>
<feature type="signal peptide" evidence="1">
    <location>
        <begin position="1"/>
        <end position="26"/>
    </location>
</feature>
<keyword evidence="2" id="KW-0326">Glycosidase</keyword>
<comment type="caution">
    <text evidence="2">The sequence shown here is derived from an EMBL/GenBank/DDBJ whole genome shotgun (WGS) entry which is preliminary data.</text>
</comment>
<keyword evidence="2" id="KW-0378">Hydrolase</keyword>
<feature type="chain" id="PRO_5046908471" evidence="1">
    <location>
        <begin position="27"/>
        <end position="516"/>
    </location>
</feature>
<protein>
    <submittedName>
        <fullName evidence="2">ADP-ribosylglycohydrolase family protein</fullName>
        <ecNumber evidence="2">3.2.2.-</ecNumber>
    </submittedName>
</protein>
<dbReference type="GO" id="GO:0016798">
    <property type="term" value="F:hydrolase activity, acting on glycosyl bonds"/>
    <property type="evidence" value="ECO:0007669"/>
    <property type="project" value="UniProtKB-KW"/>
</dbReference>
<dbReference type="Pfam" id="PF03747">
    <property type="entry name" value="ADP_ribosyl_GH"/>
    <property type="match status" value="1"/>
</dbReference>
<dbReference type="InterPro" id="IPR036705">
    <property type="entry name" value="Ribosyl_crysJ1_sf"/>
</dbReference>
<organism evidence="2 3">
    <name type="scientific">Danxiaibacter flavus</name>
    <dbReference type="NCBI Taxonomy" id="3049108"/>
    <lineage>
        <taxon>Bacteria</taxon>
        <taxon>Pseudomonadati</taxon>
        <taxon>Bacteroidota</taxon>
        <taxon>Chitinophagia</taxon>
        <taxon>Chitinophagales</taxon>
        <taxon>Chitinophagaceae</taxon>
        <taxon>Danxiaibacter</taxon>
    </lineage>
</organism>
<dbReference type="Proteomes" id="UP001560573">
    <property type="component" value="Unassembled WGS sequence"/>
</dbReference>
<dbReference type="EC" id="3.2.2.-" evidence="2"/>
<dbReference type="RefSeq" id="WP_369329141.1">
    <property type="nucleotide sequence ID" value="NZ_JAULBC010000002.1"/>
</dbReference>
<evidence type="ECO:0000256" key="1">
    <source>
        <dbReference type="SAM" id="SignalP"/>
    </source>
</evidence>
<reference evidence="2 3" key="1">
    <citation type="submission" date="2023-07" db="EMBL/GenBank/DDBJ databases">
        <authorList>
            <person name="Lian W.-H."/>
        </authorList>
    </citation>
    <scope>NUCLEOTIDE SEQUENCE [LARGE SCALE GENOMIC DNA]</scope>
    <source>
        <strain evidence="2 3">SYSU DXS3180</strain>
    </source>
</reference>
<name>A0ABV3ZCX2_9BACT</name>
<keyword evidence="3" id="KW-1185">Reference proteome</keyword>
<evidence type="ECO:0000313" key="2">
    <source>
        <dbReference type="EMBL" id="MEX6687737.1"/>
    </source>
</evidence>
<proteinExistence type="predicted"/>
<dbReference type="Gene3D" id="2.60.120.260">
    <property type="entry name" value="Galactose-binding domain-like"/>
    <property type="match status" value="1"/>
</dbReference>
<dbReference type="Gene3D" id="1.10.4080.10">
    <property type="entry name" value="ADP-ribosylation/Crystallin J1"/>
    <property type="match status" value="1"/>
</dbReference>
<dbReference type="InterPro" id="IPR005502">
    <property type="entry name" value="Ribosyl_crysJ1"/>
</dbReference>
<accession>A0ABV3ZCX2</accession>
<dbReference type="SUPFAM" id="SSF101478">
    <property type="entry name" value="ADP-ribosylglycohydrolase"/>
    <property type="match status" value="1"/>
</dbReference>
<gene>
    <name evidence="2" type="ORF">QTN47_09550</name>
</gene>